<accession>A0A445BKE7</accession>
<dbReference type="STRING" id="3818.A0A445BKE7"/>
<dbReference type="InterPro" id="IPR027417">
    <property type="entry name" value="P-loop_NTPase"/>
</dbReference>
<comment type="caution">
    <text evidence="1">The sequence shown here is derived from an EMBL/GenBank/DDBJ whole genome shotgun (WGS) entry which is preliminary data.</text>
</comment>
<evidence type="ECO:0008006" key="3">
    <source>
        <dbReference type="Google" id="ProtNLM"/>
    </source>
</evidence>
<keyword evidence="2" id="KW-1185">Reference proteome</keyword>
<protein>
    <recommendedName>
        <fullName evidence="3">DUF223 domain-containing protein</fullName>
    </recommendedName>
</protein>
<sequence length="206" mass="23748">MTINNSQGQSLSHVGIYLPKLVFTYKQLYVALSRVKGRSGLRVLILDEDGNSKSSTTNVVFKEFIGKLTCYYYTRVSHGFNTSLLKEGISYQIRYFGVGFNVDNFKTTHHGYVVNLNQRTNVYILLESSSIPRYGFNFVSFDTLNSPGFDYTYLVVRLYFFLNKLIDNKLFFILIGYLAEIKSERTLENDGKCTKYNIIKLETKYG</sequence>
<dbReference type="Proteomes" id="UP000289738">
    <property type="component" value="Chromosome A09"/>
</dbReference>
<name>A0A445BKE7_ARAHY</name>
<proteinExistence type="predicted"/>
<dbReference type="EMBL" id="SDMP01000009">
    <property type="protein sequence ID" value="RYR39165.1"/>
    <property type="molecule type" value="Genomic_DNA"/>
</dbReference>
<evidence type="ECO:0000313" key="2">
    <source>
        <dbReference type="Proteomes" id="UP000289738"/>
    </source>
</evidence>
<gene>
    <name evidence="1" type="ORF">Ahy_A09g044630</name>
</gene>
<evidence type="ECO:0000313" key="1">
    <source>
        <dbReference type="EMBL" id="RYR39165.1"/>
    </source>
</evidence>
<reference evidence="1 2" key="1">
    <citation type="submission" date="2019-01" db="EMBL/GenBank/DDBJ databases">
        <title>Sequencing of cultivated peanut Arachis hypogaea provides insights into genome evolution and oil improvement.</title>
        <authorList>
            <person name="Chen X."/>
        </authorList>
    </citation>
    <scope>NUCLEOTIDE SEQUENCE [LARGE SCALE GENOMIC DNA]</scope>
    <source>
        <strain evidence="2">cv. Fuhuasheng</strain>
        <tissue evidence="1">Leaves</tissue>
    </source>
</reference>
<organism evidence="1 2">
    <name type="scientific">Arachis hypogaea</name>
    <name type="common">Peanut</name>
    <dbReference type="NCBI Taxonomy" id="3818"/>
    <lineage>
        <taxon>Eukaryota</taxon>
        <taxon>Viridiplantae</taxon>
        <taxon>Streptophyta</taxon>
        <taxon>Embryophyta</taxon>
        <taxon>Tracheophyta</taxon>
        <taxon>Spermatophyta</taxon>
        <taxon>Magnoliopsida</taxon>
        <taxon>eudicotyledons</taxon>
        <taxon>Gunneridae</taxon>
        <taxon>Pentapetalae</taxon>
        <taxon>rosids</taxon>
        <taxon>fabids</taxon>
        <taxon>Fabales</taxon>
        <taxon>Fabaceae</taxon>
        <taxon>Papilionoideae</taxon>
        <taxon>50 kb inversion clade</taxon>
        <taxon>dalbergioids sensu lato</taxon>
        <taxon>Dalbergieae</taxon>
        <taxon>Pterocarpus clade</taxon>
        <taxon>Arachis</taxon>
    </lineage>
</organism>
<dbReference type="AlphaFoldDB" id="A0A445BKE7"/>
<dbReference type="SUPFAM" id="SSF52540">
    <property type="entry name" value="P-loop containing nucleoside triphosphate hydrolases"/>
    <property type="match status" value="1"/>
</dbReference>